<feature type="compositionally biased region" description="Basic and acidic residues" evidence="1">
    <location>
        <begin position="120"/>
        <end position="130"/>
    </location>
</feature>
<protein>
    <submittedName>
        <fullName evidence="2">Uncharacterized protein</fullName>
    </submittedName>
</protein>
<accession>A0A179U9V8</accession>
<proteinExistence type="predicted"/>
<dbReference type="AlphaFoldDB" id="A0A179U9V8"/>
<feature type="compositionally biased region" description="Polar residues" evidence="1">
    <location>
        <begin position="50"/>
        <end position="63"/>
    </location>
</feature>
<gene>
    <name evidence="2" type="ORF">BDBG_00735</name>
</gene>
<dbReference type="RefSeq" id="XP_031575988.1">
    <property type="nucleotide sequence ID" value="XM_031720009.1"/>
</dbReference>
<dbReference type="EMBL" id="GG657448">
    <property type="protein sequence ID" value="OAT04108.1"/>
    <property type="molecule type" value="Genomic_DNA"/>
</dbReference>
<dbReference type="KEGG" id="bgh:BDBG_00735"/>
<feature type="region of interest" description="Disordered" evidence="1">
    <location>
        <begin position="46"/>
        <end position="67"/>
    </location>
</feature>
<sequence>MEHQIKQYRLQGRLRCSSMKPGVNDLANGTATVEPPVFEENGVLPRCEENTQSSSKPSQCSGQRESEVEEATVGLVSDFKALEQLTSSSAAVKAKRASNVLDRVPENTHLDVQVGEGSTDNDKGKSKESR</sequence>
<evidence type="ECO:0000256" key="1">
    <source>
        <dbReference type="SAM" id="MobiDB-lite"/>
    </source>
</evidence>
<dbReference type="OrthoDB" id="10565282at2759"/>
<feature type="region of interest" description="Disordered" evidence="1">
    <location>
        <begin position="103"/>
        <end position="130"/>
    </location>
</feature>
<keyword evidence="3" id="KW-1185">Reference proteome</keyword>
<evidence type="ECO:0000313" key="3">
    <source>
        <dbReference type="Proteomes" id="UP000002038"/>
    </source>
</evidence>
<organism evidence="2 3">
    <name type="scientific">Blastomyces gilchristii (strain SLH14081)</name>
    <name type="common">Blastomyces dermatitidis</name>
    <dbReference type="NCBI Taxonomy" id="559298"/>
    <lineage>
        <taxon>Eukaryota</taxon>
        <taxon>Fungi</taxon>
        <taxon>Dikarya</taxon>
        <taxon>Ascomycota</taxon>
        <taxon>Pezizomycotina</taxon>
        <taxon>Eurotiomycetes</taxon>
        <taxon>Eurotiomycetidae</taxon>
        <taxon>Onygenales</taxon>
        <taxon>Ajellomycetaceae</taxon>
        <taxon>Blastomyces</taxon>
    </lineage>
</organism>
<evidence type="ECO:0000313" key="2">
    <source>
        <dbReference type="EMBL" id="OAT04108.1"/>
    </source>
</evidence>
<dbReference type="GeneID" id="8508204"/>
<dbReference type="VEuPathDB" id="FungiDB:BDBG_00735"/>
<reference evidence="3" key="1">
    <citation type="journal article" date="2015" name="PLoS Genet.">
        <title>The dynamic genome and transcriptome of the human fungal pathogen Blastomyces and close relative Emmonsia.</title>
        <authorList>
            <person name="Munoz J.F."/>
            <person name="Gauthier G.M."/>
            <person name="Desjardins C.A."/>
            <person name="Gallo J.E."/>
            <person name="Holder J."/>
            <person name="Sullivan T.D."/>
            <person name="Marty A.J."/>
            <person name="Carmen J.C."/>
            <person name="Chen Z."/>
            <person name="Ding L."/>
            <person name="Gujja S."/>
            <person name="Magrini V."/>
            <person name="Misas E."/>
            <person name="Mitreva M."/>
            <person name="Priest M."/>
            <person name="Saif S."/>
            <person name="Whiston E.A."/>
            <person name="Young S."/>
            <person name="Zeng Q."/>
            <person name="Goldman W.E."/>
            <person name="Mardis E.R."/>
            <person name="Taylor J.W."/>
            <person name="McEwen J.G."/>
            <person name="Clay O.K."/>
            <person name="Klein B.S."/>
            <person name="Cuomo C.A."/>
        </authorList>
    </citation>
    <scope>NUCLEOTIDE SEQUENCE [LARGE SCALE GENOMIC DNA]</scope>
    <source>
        <strain evidence="3">SLH14081</strain>
    </source>
</reference>
<name>A0A179U9V8_BLAGS</name>
<dbReference type="Proteomes" id="UP000002038">
    <property type="component" value="Unassembled WGS sequence"/>
</dbReference>